<dbReference type="Gramene" id="Kaladp0002s0124.1.v1.1">
    <property type="protein sequence ID" value="Kaladp0002s0124.1.v1.1"/>
    <property type="gene ID" value="Kaladp0002s0124.v1.1"/>
</dbReference>
<organism evidence="10 11">
    <name type="scientific">Kalanchoe fedtschenkoi</name>
    <name type="common">Lavender scallops</name>
    <name type="synonym">South American air plant</name>
    <dbReference type="NCBI Taxonomy" id="63787"/>
    <lineage>
        <taxon>Eukaryota</taxon>
        <taxon>Viridiplantae</taxon>
        <taxon>Streptophyta</taxon>
        <taxon>Embryophyta</taxon>
        <taxon>Tracheophyta</taxon>
        <taxon>Spermatophyta</taxon>
        <taxon>Magnoliopsida</taxon>
        <taxon>eudicotyledons</taxon>
        <taxon>Gunneridae</taxon>
        <taxon>Pentapetalae</taxon>
        <taxon>Saxifragales</taxon>
        <taxon>Crassulaceae</taxon>
        <taxon>Kalanchoe</taxon>
    </lineage>
</organism>
<name>A0A7N0R9K4_KALFE</name>
<dbReference type="PROSITE" id="PS50843">
    <property type="entry name" value="EXPANSIN_CBD"/>
    <property type="match status" value="1"/>
</dbReference>
<dbReference type="Gene3D" id="2.60.40.760">
    <property type="entry name" value="Expansin, cellulose-binding-like domain"/>
    <property type="match status" value="1"/>
</dbReference>
<evidence type="ECO:0000256" key="4">
    <source>
        <dbReference type="ARBA" id="ARBA00022729"/>
    </source>
</evidence>
<dbReference type="InterPro" id="IPR002963">
    <property type="entry name" value="Expansin"/>
</dbReference>
<evidence type="ECO:0000259" key="8">
    <source>
        <dbReference type="PROSITE" id="PS50842"/>
    </source>
</evidence>
<evidence type="ECO:0000256" key="2">
    <source>
        <dbReference type="ARBA" id="ARBA00022512"/>
    </source>
</evidence>
<dbReference type="InterPro" id="IPR007118">
    <property type="entry name" value="Expan_Lol_pI"/>
</dbReference>
<dbReference type="PROSITE" id="PS50842">
    <property type="entry name" value="EXPANSIN_EG45"/>
    <property type="match status" value="1"/>
</dbReference>
<dbReference type="GO" id="GO:0016020">
    <property type="term" value="C:membrane"/>
    <property type="evidence" value="ECO:0007669"/>
    <property type="project" value="UniProtKB-SubCell"/>
</dbReference>
<dbReference type="GO" id="GO:0009664">
    <property type="term" value="P:plant-type cell wall organization"/>
    <property type="evidence" value="ECO:0007669"/>
    <property type="project" value="InterPro"/>
</dbReference>
<dbReference type="InterPro" id="IPR007117">
    <property type="entry name" value="Expansin_CBD"/>
</dbReference>
<dbReference type="Gene3D" id="2.40.40.10">
    <property type="entry name" value="RlpA-like domain"/>
    <property type="match status" value="1"/>
</dbReference>
<proteinExistence type="inferred from homology"/>
<reference evidence="10" key="1">
    <citation type="submission" date="2021-01" db="UniProtKB">
        <authorList>
            <consortium name="EnsemblPlants"/>
        </authorList>
    </citation>
    <scope>IDENTIFICATION</scope>
</reference>
<evidence type="ECO:0000256" key="1">
    <source>
        <dbReference type="ARBA" id="ARBA00005392"/>
    </source>
</evidence>
<dbReference type="Pfam" id="PF03330">
    <property type="entry name" value="DPBB_1"/>
    <property type="match status" value="1"/>
</dbReference>
<dbReference type="CDD" id="cd22274">
    <property type="entry name" value="DPBB_EXPA_N"/>
    <property type="match status" value="1"/>
</dbReference>
<comment type="function">
    <text evidence="7">Causes loosening and extension of plant cell walls by disrupting non-covalent bonding between cellulose microfibrils and matrix glucans. No enzymatic activity has been found.</text>
</comment>
<keyword evidence="11" id="KW-1185">Reference proteome</keyword>
<dbReference type="InterPro" id="IPR007112">
    <property type="entry name" value="Expansin/allergen_DPBB_dom"/>
</dbReference>
<comment type="subcellular location">
    <subcellularLocation>
        <location evidence="7">Secreted</location>
        <location evidence="7">Cell wall</location>
    </subcellularLocation>
    <subcellularLocation>
        <location evidence="7">Membrane</location>
        <topology evidence="7">Peripheral membrane protein</topology>
    </subcellularLocation>
</comment>
<evidence type="ECO:0000256" key="7">
    <source>
        <dbReference type="RuleBase" id="RU365023"/>
    </source>
</evidence>
<dbReference type="OMA" id="APGPWKQ"/>
<dbReference type="InterPro" id="IPR036749">
    <property type="entry name" value="Expansin_CBD_sf"/>
</dbReference>
<comment type="similarity">
    <text evidence="1 7">Belongs to the expansin family. Expansin A subfamily.</text>
</comment>
<evidence type="ECO:0000256" key="3">
    <source>
        <dbReference type="ARBA" id="ARBA00022525"/>
    </source>
</evidence>
<keyword evidence="5" id="KW-0472">Membrane</keyword>
<dbReference type="PANTHER" id="PTHR31867">
    <property type="entry name" value="EXPANSIN-A15"/>
    <property type="match status" value="1"/>
</dbReference>
<keyword evidence="2 7" id="KW-0134">Cell wall</keyword>
<dbReference type="Pfam" id="PF01357">
    <property type="entry name" value="Expansin_C"/>
    <property type="match status" value="1"/>
</dbReference>
<dbReference type="Proteomes" id="UP000594263">
    <property type="component" value="Unplaced"/>
</dbReference>
<dbReference type="EnsemblPlants" id="Kaladp0002s0124.1.v1.1">
    <property type="protein sequence ID" value="Kaladp0002s0124.1.v1.1"/>
    <property type="gene ID" value="Kaladp0002s0124.v1.1"/>
</dbReference>
<dbReference type="SUPFAM" id="SSF50685">
    <property type="entry name" value="Barwin-like endoglucanases"/>
    <property type="match status" value="1"/>
</dbReference>
<dbReference type="SMART" id="SM00837">
    <property type="entry name" value="DPBB_1"/>
    <property type="match status" value="1"/>
</dbReference>
<keyword evidence="3 7" id="KW-0964">Secreted</keyword>
<dbReference type="InterPro" id="IPR036908">
    <property type="entry name" value="RlpA-like_sf"/>
</dbReference>
<protein>
    <recommendedName>
        <fullName evidence="7">Expansin</fullName>
    </recommendedName>
</protein>
<feature type="domain" description="Expansin-like CBD" evidence="9">
    <location>
        <begin position="198"/>
        <end position="278"/>
    </location>
</feature>
<dbReference type="PRINTS" id="PR01226">
    <property type="entry name" value="EXPANSIN"/>
</dbReference>
<dbReference type="GO" id="GO:0005576">
    <property type="term" value="C:extracellular region"/>
    <property type="evidence" value="ECO:0007669"/>
    <property type="project" value="InterPro"/>
</dbReference>
<accession>A0A7N0R9K4</accession>
<feature type="domain" description="Expansin-like EG45" evidence="8">
    <location>
        <begin position="74"/>
        <end position="188"/>
    </location>
</feature>
<evidence type="ECO:0000313" key="11">
    <source>
        <dbReference type="Proteomes" id="UP000594263"/>
    </source>
</evidence>
<dbReference type="AlphaFoldDB" id="A0A7N0R9K4"/>
<feature type="chain" id="PRO_5029938998" description="Expansin" evidence="7">
    <location>
        <begin position="28"/>
        <end position="282"/>
    </location>
</feature>
<evidence type="ECO:0000313" key="10">
    <source>
        <dbReference type="EnsemblPlants" id="Kaladp0002s0124.1.v1.1"/>
    </source>
</evidence>
<evidence type="ECO:0000259" key="9">
    <source>
        <dbReference type="PROSITE" id="PS50843"/>
    </source>
</evidence>
<keyword evidence="6 7" id="KW-0961">Cell wall biogenesis/degradation</keyword>
<evidence type="ECO:0000256" key="5">
    <source>
        <dbReference type="ARBA" id="ARBA00023136"/>
    </source>
</evidence>
<dbReference type="SUPFAM" id="SSF49590">
    <property type="entry name" value="PHL pollen allergen"/>
    <property type="match status" value="1"/>
</dbReference>
<sequence>MKVPWFILLMTTLFLVVLPLPDHQVHASRSNIIAERGHLAPNTAKHHKPPFRPGPWKPAHATFYGGSDGSQTMGGACGYENLIEEGYGLQTAALSQQLFNGGQTCGACYEIKCVNDAQWCKPGQPSMLVTATNLCPPNGQLSSQNGGWCNPPLEHFDIAQPAFVQVAEYKAGIIPVQYRRIPCQKKGGIKFTITGNPYFNMVLVWNVGGAGDVTSLQVKGGKKLKWTQMDRNWGQKWTTGAMMQGERLTFRVTTSDGKTSTSWNIVPENWQFGQTFEGKNFK</sequence>
<keyword evidence="4 7" id="KW-0732">Signal</keyword>
<evidence type="ECO:0000256" key="6">
    <source>
        <dbReference type="ARBA" id="ARBA00023316"/>
    </source>
</evidence>
<dbReference type="InterPro" id="IPR009009">
    <property type="entry name" value="RlpA-like_DPBB"/>
</dbReference>
<dbReference type="PRINTS" id="PR01225">
    <property type="entry name" value="EXPANSNFAMLY"/>
</dbReference>
<dbReference type="GO" id="GO:0009653">
    <property type="term" value="P:anatomical structure morphogenesis"/>
    <property type="evidence" value="ECO:0007669"/>
    <property type="project" value="UniProtKB-ARBA"/>
</dbReference>
<feature type="signal peptide" evidence="7">
    <location>
        <begin position="1"/>
        <end position="27"/>
    </location>
</feature>